<evidence type="ECO:0000259" key="2">
    <source>
        <dbReference type="PROSITE" id="PS51061"/>
    </source>
</evidence>
<accession>A0A4P9ZQD7</accession>
<feature type="domain" description="R3H" evidence="2">
    <location>
        <begin position="15"/>
        <end position="61"/>
    </location>
</feature>
<dbReference type="CDD" id="cd02642">
    <property type="entry name" value="R3H_encore_like"/>
    <property type="match status" value="1"/>
</dbReference>
<dbReference type="PROSITE" id="PS51061">
    <property type="entry name" value="R3H"/>
    <property type="match status" value="1"/>
</dbReference>
<evidence type="ECO:0000313" key="4">
    <source>
        <dbReference type="Proteomes" id="UP000268162"/>
    </source>
</evidence>
<keyword evidence="1" id="KW-0597">Phosphoprotein</keyword>
<dbReference type="InterPro" id="IPR001374">
    <property type="entry name" value="R3H_dom"/>
</dbReference>
<sequence length="61" mass="7328">PNEFLLKALNLPTDRRFILKLDQELTHFIQESNEPTLVFPPMNPYQRRLVHHVADYFTLLH</sequence>
<feature type="non-terminal residue" evidence="3">
    <location>
        <position position="1"/>
    </location>
</feature>
<proteinExistence type="predicted"/>
<evidence type="ECO:0000313" key="3">
    <source>
        <dbReference type="EMBL" id="RKP34941.1"/>
    </source>
</evidence>
<dbReference type="Proteomes" id="UP000268162">
    <property type="component" value="Unassembled WGS sequence"/>
</dbReference>
<dbReference type="InterPro" id="IPR051937">
    <property type="entry name" value="R3H_domain_containing"/>
</dbReference>
<keyword evidence="4" id="KW-1185">Reference proteome</keyword>
<dbReference type="InterPro" id="IPR036867">
    <property type="entry name" value="R3H_dom_sf"/>
</dbReference>
<dbReference type="AlphaFoldDB" id="A0A4P9ZQD7"/>
<dbReference type="GO" id="GO:0003676">
    <property type="term" value="F:nucleic acid binding"/>
    <property type="evidence" value="ECO:0007669"/>
    <property type="project" value="UniProtKB-UniRule"/>
</dbReference>
<dbReference type="STRING" id="215637.A0A4P9ZQD7"/>
<evidence type="ECO:0000256" key="1">
    <source>
        <dbReference type="ARBA" id="ARBA00022553"/>
    </source>
</evidence>
<gene>
    <name evidence="3" type="ORF">BJ085DRAFT_1029</name>
</gene>
<protein>
    <submittedName>
        <fullName evidence="3">Single-stranded nucleic acid binding R3H</fullName>
    </submittedName>
</protein>
<dbReference type="PANTHER" id="PTHR15672">
    <property type="entry name" value="CAMP-REGULATED PHOSPHOPROTEIN 21 RELATED R3H DOMAIN CONTAINING PROTEIN"/>
    <property type="match status" value="1"/>
</dbReference>
<reference evidence="4" key="1">
    <citation type="journal article" date="2018" name="Nat. Microbiol.">
        <title>Leveraging single-cell genomics to expand the fungal tree of life.</title>
        <authorList>
            <person name="Ahrendt S.R."/>
            <person name="Quandt C.A."/>
            <person name="Ciobanu D."/>
            <person name="Clum A."/>
            <person name="Salamov A."/>
            <person name="Andreopoulos B."/>
            <person name="Cheng J.F."/>
            <person name="Woyke T."/>
            <person name="Pelin A."/>
            <person name="Henrissat B."/>
            <person name="Reynolds N.K."/>
            <person name="Benny G.L."/>
            <person name="Smith M.E."/>
            <person name="James T.Y."/>
            <person name="Grigoriev I.V."/>
        </authorList>
    </citation>
    <scope>NUCLEOTIDE SEQUENCE [LARGE SCALE GENOMIC DNA]</scope>
    <source>
        <strain evidence="4">RSA 468</strain>
    </source>
</reference>
<organism evidence="3 4">
    <name type="scientific">Dimargaris cristalligena</name>
    <dbReference type="NCBI Taxonomy" id="215637"/>
    <lineage>
        <taxon>Eukaryota</taxon>
        <taxon>Fungi</taxon>
        <taxon>Fungi incertae sedis</taxon>
        <taxon>Zoopagomycota</taxon>
        <taxon>Kickxellomycotina</taxon>
        <taxon>Dimargaritomycetes</taxon>
        <taxon>Dimargaritales</taxon>
        <taxon>Dimargaritaceae</taxon>
        <taxon>Dimargaris</taxon>
    </lineage>
</organism>
<dbReference type="EMBL" id="ML003016">
    <property type="protein sequence ID" value="RKP34941.1"/>
    <property type="molecule type" value="Genomic_DNA"/>
</dbReference>
<feature type="non-terminal residue" evidence="3">
    <location>
        <position position="61"/>
    </location>
</feature>
<name>A0A4P9ZQD7_9FUNG</name>
<dbReference type="SUPFAM" id="SSF82708">
    <property type="entry name" value="R3H domain"/>
    <property type="match status" value="1"/>
</dbReference>
<dbReference type="Gene3D" id="3.30.1370.50">
    <property type="entry name" value="R3H-like domain"/>
    <property type="match status" value="1"/>
</dbReference>
<dbReference type="PANTHER" id="PTHR15672:SF8">
    <property type="entry name" value="PROTEIN ENCORE"/>
    <property type="match status" value="1"/>
</dbReference>
<dbReference type="Pfam" id="PF01424">
    <property type="entry name" value="R3H"/>
    <property type="match status" value="1"/>
</dbReference>